<evidence type="ECO:0000313" key="1">
    <source>
        <dbReference type="EMBL" id="DAB36856.1"/>
    </source>
</evidence>
<name>A0A2D3WF14_9BACT</name>
<accession>A0A2D3WF14</accession>
<proteinExistence type="predicted"/>
<dbReference type="GO" id="GO:0016787">
    <property type="term" value="F:hydrolase activity"/>
    <property type="evidence" value="ECO:0007669"/>
    <property type="project" value="UniProtKB-KW"/>
</dbReference>
<organism evidence="1 2">
    <name type="scientific">Sulfurospirillum cavolei</name>
    <dbReference type="NCBI Taxonomy" id="366522"/>
    <lineage>
        <taxon>Bacteria</taxon>
        <taxon>Pseudomonadati</taxon>
        <taxon>Campylobacterota</taxon>
        <taxon>Epsilonproteobacteria</taxon>
        <taxon>Campylobacterales</taxon>
        <taxon>Sulfurospirillaceae</taxon>
        <taxon>Sulfurospirillum</taxon>
    </lineage>
</organism>
<reference evidence="1 2" key="1">
    <citation type="journal article" date="2017" name="Front. Microbiol.">
        <title>Comparative Genomic Analysis of the Class Epsilonproteobacteria and Proposed Reclassification to Epsilonbacteraeota (phyl. nov.).</title>
        <authorList>
            <person name="Waite D.W."/>
            <person name="Vanwonterghem I."/>
            <person name="Rinke C."/>
            <person name="Parks D.H."/>
            <person name="Zhang Y."/>
            <person name="Takai K."/>
            <person name="Sievert S.M."/>
            <person name="Simon J."/>
            <person name="Campbell B.J."/>
            <person name="Hanson T.E."/>
            <person name="Woyke T."/>
            <person name="Klotz M.G."/>
            <person name="Hugenholtz P."/>
        </authorList>
    </citation>
    <scope>NUCLEOTIDE SEQUENCE [LARGE SCALE GENOMIC DNA]</scope>
    <source>
        <strain evidence="1">UBA11420</strain>
    </source>
</reference>
<dbReference type="InterPro" id="IPR029058">
    <property type="entry name" value="AB_hydrolase_fold"/>
</dbReference>
<dbReference type="PROSITE" id="PS51257">
    <property type="entry name" value="PROKAR_LIPOPROTEIN"/>
    <property type="match status" value="1"/>
</dbReference>
<dbReference type="STRING" id="366522.GCA_001548055_02058"/>
<protein>
    <submittedName>
        <fullName evidence="1">Alpha/beta hydrolase</fullName>
    </submittedName>
</protein>
<sequence length="281" mass="31108">MRLRGFFIAFGIIAFGCGYTTNPTLISSLQTPSFRPETFVSKHVPLKALYRHDDLSASGPLWVVIEGDGHAWKNASTPSLNPTPHDPIGWKIATQIHAQNILYLARPCQYLDDEERTSCRLGDWTEGRFAPKWVEAMNEAIDAFKMRGGDREIILAGYSGGGTMAALIAARRSDVSMLIGIASPLDIHAWSSYHRVSPLTQSLNPKNEQAKLSLIPQIYVTGKNDTVVPPFLIRDFAASYDNPSFVRIIEVEADHTMRLPLDLAAIRTSFLNSIDARGNPL</sequence>
<evidence type="ECO:0000313" key="2">
    <source>
        <dbReference type="Proteomes" id="UP000231638"/>
    </source>
</evidence>
<dbReference type="Proteomes" id="UP000231638">
    <property type="component" value="Unassembled WGS sequence"/>
</dbReference>
<dbReference type="EMBL" id="DLUG01000073">
    <property type="protein sequence ID" value="DAB36856.1"/>
    <property type="molecule type" value="Genomic_DNA"/>
</dbReference>
<keyword evidence="1" id="KW-0378">Hydrolase</keyword>
<dbReference type="Gene3D" id="3.40.50.1820">
    <property type="entry name" value="alpha/beta hydrolase"/>
    <property type="match status" value="1"/>
</dbReference>
<dbReference type="SUPFAM" id="SSF53474">
    <property type="entry name" value="alpha/beta-Hydrolases"/>
    <property type="match status" value="1"/>
</dbReference>
<dbReference type="AlphaFoldDB" id="A0A2D3WF14"/>
<gene>
    <name evidence="1" type="ORF">CFH80_02655</name>
</gene>
<comment type="caution">
    <text evidence="1">The sequence shown here is derived from an EMBL/GenBank/DDBJ whole genome shotgun (WGS) entry which is preliminary data.</text>
</comment>